<dbReference type="EMBL" id="AZBU02000002">
    <property type="protein sequence ID" value="TKR95962.1"/>
    <property type="molecule type" value="Genomic_DNA"/>
</dbReference>
<evidence type="ECO:0000256" key="1">
    <source>
        <dbReference type="SAM" id="Coils"/>
    </source>
</evidence>
<comment type="caution">
    <text evidence="3">The sequence shown here is derived from an EMBL/GenBank/DDBJ whole genome shotgun (WGS) entry which is preliminary data.</text>
</comment>
<reference evidence="3 4" key="2">
    <citation type="journal article" date="2019" name="G3 (Bethesda)">
        <title>Hybrid Assembly of the Genome of the Entomopathogenic Nematode Steinernema carpocapsae Identifies the X-Chromosome.</title>
        <authorList>
            <person name="Serra L."/>
            <person name="Macchietto M."/>
            <person name="Macias-Munoz A."/>
            <person name="McGill C.J."/>
            <person name="Rodriguez I.M."/>
            <person name="Rodriguez B."/>
            <person name="Murad R."/>
            <person name="Mortazavi A."/>
        </authorList>
    </citation>
    <scope>NUCLEOTIDE SEQUENCE [LARGE SCALE GENOMIC DNA]</scope>
    <source>
        <strain evidence="3 4">ALL</strain>
    </source>
</reference>
<evidence type="ECO:0000313" key="3">
    <source>
        <dbReference type="EMBL" id="TKR95962.1"/>
    </source>
</evidence>
<dbReference type="Proteomes" id="UP000298663">
    <property type="component" value="Unassembled WGS sequence"/>
</dbReference>
<proteinExistence type="predicted"/>
<dbReference type="AlphaFoldDB" id="A0A4U5PH74"/>
<evidence type="ECO:0000313" key="4">
    <source>
        <dbReference type="Proteomes" id="UP000298663"/>
    </source>
</evidence>
<protein>
    <submittedName>
        <fullName evidence="3">Uncharacterized protein</fullName>
    </submittedName>
</protein>
<accession>A0A4U5PH74</accession>
<gene>
    <name evidence="3" type="ORF">L596_010050</name>
</gene>
<feature type="coiled-coil region" evidence="1">
    <location>
        <begin position="65"/>
        <end position="99"/>
    </location>
</feature>
<organism evidence="3 4">
    <name type="scientific">Steinernema carpocapsae</name>
    <name type="common">Entomopathogenic nematode</name>
    <dbReference type="NCBI Taxonomy" id="34508"/>
    <lineage>
        <taxon>Eukaryota</taxon>
        <taxon>Metazoa</taxon>
        <taxon>Ecdysozoa</taxon>
        <taxon>Nematoda</taxon>
        <taxon>Chromadorea</taxon>
        <taxon>Rhabditida</taxon>
        <taxon>Tylenchina</taxon>
        <taxon>Panagrolaimomorpha</taxon>
        <taxon>Strongyloidoidea</taxon>
        <taxon>Steinernematidae</taxon>
        <taxon>Steinernema</taxon>
    </lineage>
</organism>
<sequence>MEDQEAFHQRRAVIYERGKLETQQLAVLNPLIHAFFQDPSEQRYNEIESLINGSKLWLAKVAAESKQRQEDFEVLQQKRKETREEYKQIRLETIEAKKRLIKAQMIHATNDKCVALARKVKKLPSIKQIHEDIKEVEEEICAMEEASQKMSEEIDGFNTRIAVGVLVVDQIGDHIFKAISTRSPRGCISVKIKKSRSHRGRGKCRRSRRKSGSHA</sequence>
<evidence type="ECO:0000256" key="2">
    <source>
        <dbReference type="SAM" id="MobiDB-lite"/>
    </source>
</evidence>
<keyword evidence="4" id="KW-1185">Reference proteome</keyword>
<reference evidence="3 4" key="1">
    <citation type="journal article" date="2015" name="Genome Biol.">
        <title>Comparative genomics of Steinernema reveals deeply conserved gene regulatory networks.</title>
        <authorList>
            <person name="Dillman A.R."/>
            <person name="Macchietto M."/>
            <person name="Porter C.F."/>
            <person name="Rogers A."/>
            <person name="Williams B."/>
            <person name="Antoshechkin I."/>
            <person name="Lee M.M."/>
            <person name="Goodwin Z."/>
            <person name="Lu X."/>
            <person name="Lewis E.E."/>
            <person name="Goodrich-Blair H."/>
            <person name="Stock S.P."/>
            <person name="Adams B.J."/>
            <person name="Sternberg P.W."/>
            <person name="Mortazavi A."/>
        </authorList>
    </citation>
    <scope>NUCLEOTIDE SEQUENCE [LARGE SCALE GENOMIC DNA]</scope>
    <source>
        <strain evidence="3 4">ALL</strain>
    </source>
</reference>
<feature type="region of interest" description="Disordered" evidence="2">
    <location>
        <begin position="192"/>
        <end position="215"/>
    </location>
</feature>
<keyword evidence="1" id="KW-0175">Coiled coil</keyword>
<name>A0A4U5PH74_STECR</name>